<dbReference type="SUPFAM" id="SSF53187">
    <property type="entry name" value="Zn-dependent exopeptidases"/>
    <property type="match status" value="1"/>
</dbReference>
<dbReference type="GO" id="GO:0008237">
    <property type="term" value="F:metallopeptidase activity"/>
    <property type="evidence" value="ECO:0007669"/>
    <property type="project" value="UniProtKB-KW"/>
</dbReference>
<reference evidence="11 12" key="1">
    <citation type="submission" date="2015-10" db="EMBL/GenBank/DDBJ databases">
        <title>Erysipelothrix larvae sp. LV19 isolated from the larval gut of the rhinoceros beetle, Trypoxylus dichotomus.</title>
        <authorList>
            <person name="Lim S."/>
            <person name="Kim B.-C."/>
        </authorList>
    </citation>
    <scope>NUCLEOTIDE SEQUENCE [LARGE SCALE GENOMIC DNA]</scope>
    <source>
        <strain evidence="11 12">LV19</strain>
    </source>
</reference>
<evidence type="ECO:0000313" key="11">
    <source>
        <dbReference type="EMBL" id="AMC94134.1"/>
    </source>
</evidence>
<dbReference type="SUPFAM" id="SSF55031">
    <property type="entry name" value="Bacterial exopeptidase dimerisation domain"/>
    <property type="match status" value="1"/>
</dbReference>
<feature type="domain" description="Peptidase M20 dimerisation" evidence="10">
    <location>
        <begin position="177"/>
        <end position="269"/>
    </location>
</feature>
<dbReference type="PIRSF" id="PIRSF001123">
    <property type="entry name" value="PepA_GA"/>
    <property type="match status" value="1"/>
</dbReference>
<dbReference type="GO" id="GO:0046872">
    <property type="term" value="F:metal ion binding"/>
    <property type="evidence" value="ECO:0007669"/>
    <property type="project" value="UniProtKB-UniRule"/>
</dbReference>
<dbReference type="PANTHER" id="PTHR42994:SF2">
    <property type="entry name" value="PEPTIDASE"/>
    <property type="match status" value="1"/>
</dbReference>
<dbReference type="AlphaFoldDB" id="A0A0X8H119"/>
<dbReference type="Pfam" id="PF07687">
    <property type="entry name" value="M20_dimer"/>
    <property type="match status" value="1"/>
</dbReference>
<dbReference type="Pfam" id="PF01546">
    <property type="entry name" value="Peptidase_M20"/>
    <property type="match status" value="1"/>
</dbReference>
<dbReference type="InterPro" id="IPR001261">
    <property type="entry name" value="ArgE/DapE_CS"/>
</dbReference>
<dbReference type="PANTHER" id="PTHR42994">
    <property type="entry name" value="PEPTIDASE T"/>
    <property type="match status" value="1"/>
</dbReference>
<evidence type="ECO:0000256" key="2">
    <source>
        <dbReference type="ARBA" id="ARBA00022670"/>
    </source>
</evidence>
<dbReference type="EMBL" id="CP013213">
    <property type="protein sequence ID" value="AMC94134.1"/>
    <property type="molecule type" value="Genomic_DNA"/>
</dbReference>
<evidence type="ECO:0000256" key="4">
    <source>
        <dbReference type="ARBA" id="ARBA00022801"/>
    </source>
</evidence>
<accession>A0A0X8H119</accession>
<evidence type="ECO:0000256" key="8">
    <source>
        <dbReference type="PIRSR" id="PIRSR001123-1"/>
    </source>
</evidence>
<dbReference type="RefSeq" id="WP_067633550.1">
    <property type="nucleotide sequence ID" value="NZ_CP013213.1"/>
</dbReference>
<comment type="similarity">
    <text evidence="7">Belongs to the peptidase M42 family.</text>
</comment>
<name>A0A0X8H119_9FIRM</name>
<dbReference type="PROSITE" id="PS00759">
    <property type="entry name" value="ARGE_DAPE_CPG2_2"/>
    <property type="match status" value="1"/>
</dbReference>
<evidence type="ECO:0000313" key="12">
    <source>
        <dbReference type="Proteomes" id="UP000063781"/>
    </source>
</evidence>
<evidence type="ECO:0000256" key="7">
    <source>
        <dbReference type="PIRNR" id="PIRNR001123"/>
    </source>
</evidence>
<feature type="binding site" evidence="9">
    <location>
        <position position="139"/>
    </location>
    <ligand>
        <name>Zn(2+)</name>
        <dbReference type="ChEBI" id="CHEBI:29105"/>
        <label>2</label>
    </ligand>
</feature>
<evidence type="ECO:0000256" key="3">
    <source>
        <dbReference type="ARBA" id="ARBA00022723"/>
    </source>
</evidence>
<evidence type="ECO:0000256" key="9">
    <source>
        <dbReference type="PIRSR" id="PIRSR001123-2"/>
    </source>
</evidence>
<proteinExistence type="inferred from homology"/>
<dbReference type="KEGG" id="erl:AOC36_09075"/>
<dbReference type="InterPro" id="IPR011650">
    <property type="entry name" value="Peptidase_M20_dimer"/>
</dbReference>
<dbReference type="OrthoDB" id="9776600at2"/>
<dbReference type="Gene3D" id="3.30.70.360">
    <property type="match status" value="1"/>
</dbReference>
<dbReference type="GO" id="GO:0006508">
    <property type="term" value="P:proteolysis"/>
    <property type="evidence" value="ECO:0007669"/>
    <property type="project" value="UniProtKB-KW"/>
</dbReference>
<protein>
    <recommendedName>
        <fullName evidence="10">Peptidase M20 dimerisation domain-containing protein</fullName>
    </recommendedName>
</protein>
<dbReference type="Proteomes" id="UP000063781">
    <property type="component" value="Chromosome"/>
</dbReference>
<comment type="cofactor">
    <cofactor evidence="1">
        <name>Zn(2+)</name>
        <dbReference type="ChEBI" id="CHEBI:29105"/>
    </cofactor>
</comment>
<evidence type="ECO:0000256" key="5">
    <source>
        <dbReference type="ARBA" id="ARBA00022833"/>
    </source>
</evidence>
<keyword evidence="2" id="KW-0645">Protease</keyword>
<dbReference type="Gene3D" id="3.40.630.10">
    <property type="entry name" value="Zn peptidases"/>
    <property type="match status" value="1"/>
</dbReference>
<evidence type="ECO:0000259" key="10">
    <source>
        <dbReference type="Pfam" id="PF07687"/>
    </source>
</evidence>
<feature type="active site" description="Proton acceptor" evidence="8">
    <location>
        <position position="138"/>
    </location>
</feature>
<sequence length="375" mass="40162">MNTDRMTQSFMELVGVASVSRHEGVFHDVLKKKLIDLGLELNEDSSRTQTGLGGNNLVFTLKGNCEGTPLFFSAHTDTVQPGEGIVPILDQGIITSQGHTILGADDKAGIAIIIELIQTIQEEHLPHPTLEFVFTPGEEIGLVGASALDMSTIHAHYGIVLDSDGPVGGITCASPTLITLETEITGKSAHAGLEPEKGISAIKVLAEIISQIKMGRLDEITTVNVGVIKGGSATNVVAEKATMKAEVRSIDHQVCLNEIASITQIIDAVTTQYGAHHHTTTQQLSTGYRFTQTMPFIGVIDQAIKANRCMSRYVISGGGSDANVFNAHGKQCVNIAIGYEKIHTVDEMIPVSQMETCVGVCLDIIDRMRGFKDES</sequence>
<evidence type="ECO:0000256" key="6">
    <source>
        <dbReference type="ARBA" id="ARBA00023049"/>
    </source>
</evidence>
<feature type="binding site" evidence="9">
    <location>
        <position position="162"/>
    </location>
    <ligand>
        <name>Zn(2+)</name>
        <dbReference type="ChEBI" id="CHEBI:29105"/>
        <label>1</label>
    </ligand>
</feature>
<feature type="binding site" evidence="9">
    <location>
        <position position="105"/>
    </location>
    <ligand>
        <name>Zn(2+)</name>
        <dbReference type="ChEBI" id="CHEBI:29105"/>
        <label>2</label>
    </ligand>
</feature>
<keyword evidence="12" id="KW-1185">Reference proteome</keyword>
<keyword evidence="4" id="KW-0378">Hydrolase</keyword>
<dbReference type="GO" id="GO:0004177">
    <property type="term" value="F:aminopeptidase activity"/>
    <property type="evidence" value="ECO:0007669"/>
    <property type="project" value="UniProtKB-UniRule"/>
</dbReference>
<dbReference type="InterPro" id="IPR008007">
    <property type="entry name" value="Peptidase_M42"/>
</dbReference>
<feature type="binding site" evidence="9">
    <location>
        <position position="105"/>
    </location>
    <ligand>
        <name>Zn(2+)</name>
        <dbReference type="ChEBI" id="CHEBI:29105"/>
        <label>1</label>
    </ligand>
</feature>
<keyword evidence="6" id="KW-0482">Metalloprotease</keyword>
<evidence type="ECO:0000256" key="1">
    <source>
        <dbReference type="ARBA" id="ARBA00001947"/>
    </source>
</evidence>
<keyword evidence="5" id="KW-0862">Zinc</keyword>
<dbReference type="InterPro" id="IPR036264">
    <property type="entry name" value="Bact_exopeptidase_dim_dom"/>
</dbReference>
<gene>
    <name evidence="11" type="ORF">AOC36_09075</name>
</gene>
<dbReference type="InterPro" id="IPR010162">
    <property type="entry name" value="PepT-like"/>
</dbReference>
<organism evidence="11 12">
    <name type="scientific">Erysipelothrix larvae</name>
    <dbReference type="NCBI Taxonomy" id="1514105"/>
    <lineage>
        <taxon>Bacteria</taxon>
        <taxon>Bacillati</taxon>
        <taxon>Bacillota</taxon>
        <taxon>Erysipelotrichia</taxon>
        <taxon>Erysipelotrichales</taxon>
        <taxon>Erysipelotrichaceae</taxon>
        <taxon>Erysipelothrix</taxon>
    </lineage>
</organism>
<keyword evidence="3 9" id="KW-0479">Metal-binding</keyword>
<dbReference type="InterPro" id="IPR002933">
    <property type="entry name" value="Peptidase_M20"/>
</dbReference>
<dbReference type="NCBIfam" id="TIGR01883">
    <property type="entry name" value="PepT-like"/>
    <property type="match status" value="1"/>
</dbReference>
<comment type="cofactor">
    <cofactor evidence="9">
        <name>a divalent metal cation</name>
        <dbReference type="ChEBI" id="CHEBI:60240"/>
    </cofactor>
    <text evidence="9">Binds 2 divalent metal cations per subunit.</text>
</comment>
<dbReference type="STRING" id="1514105.AOC36_09075"/>